<dbReference type="PROSITE" id="PS50011">
    <property type="entry name" value="PROTEIN_KINASE_DOM"/>
    <property type="match status" value="1"/>
</dbReference>
<dbReference type="InterPro" id="IPR011009">
    <property type="entry name" value="Kinase-like_dom_sf"/>
</dbReference>
<proteinExistence type="inferred from homology"/>
<evidence type="ECO:0000256" key="11">
    <source>
        <dbReference type="RuleBase" id="RU000304"/>
    </source>
</evidence>
<dbReference type="Gene3D" id="3.30.200.20">
    <property type="entry name" value="Phosphorylase Kinase, domain 1"/>
    <property type="match status" value="1"/>
</dbReference>
<dbReference type="EC" id="2.7.11.22" evidence="2"/>
<evidence type="ECO:0000256" key="2">
    <source>
        <dbReference type="ARBA" id="ARBA00012425"/>
    </source>
</evidence>
<dbReference type="GO" id="GO:0005634">
    <property type="term" value="C:nucleus"/>
    <property type="evidence" value="ECO:0007669"/>
    <property type="project" value="TreeGrafter"/>
</dbReference>
<comment type="catalytic activity">
    <reaction evidence="9">
        <text>L-seryl-[protein] + ATP = O-phospho-L-seryl-[protein] + ADP + H(+)</text>
        <dbReference type="Rhea" id="RHEA:17989"/>
        <dbReference type="Rhea" id="RHEA-COMP:9863"/>
        <dbReference type="Rhea" id="RHEA-COMP:11604"/>
        <dbReference type="ChEBI" id="CHEBI:15378"/>
        <dbReference type="ChEBI" id="CHEBI:29999"/>
        <dbReference type="ChEBI" id="CHEBI:30616"/>
        <dbReference type="ChEBI" id="CHEBI:83421"/>
        <dbReference type="ChEBI" id="CHEBI:456216"/>
        <dbReference type="EC" id="2.7.11.22"/>
    </reaction>
</comment>
<dbReference type="FunFam" id="3.30.200.20:FF:000007">
    <property type="entry name" value="Cyclin-dependent kinase 14, putative"/>
    <property type="match status" value="1"/>
</dbReference>
<evidence type="ECO:0000256" key="3">
    <source>
        <dbReference type="ARBA" id="ARBA00022527"/>
    </source>
</evidence>
<gene>
    <name evidence="13" type="ORF">HPG69_004655</name>
</gene>
<comment type="catalytic activity">
    <reaction evidence="8">
        <text>L-threonyl-[protein] + ATP = O-phospho-L-threonyl-[protein] + ADP + H(+)</text>
        <dbReference type="Rhea" id="RHEA:46608"/>
        <dbReference type="Rhea" id="RHEA-COMP:11060"/>
        <dbReference type="Rhea" id="RHEA-COMP:11605"/>
        <dbReference type="ChEBI" id="CHEBI:15378"/>
        <dbReference type="ChEBI" id="CHEBI:30013"/>
        <dbReference type="ChEBI" id="CHEBI:30616"/>
        <dbReference type="ChEBI" id="CHEBI:61977"/>
        <dbReference type="ChEBI" id="CHEBI:456216"/>
        <dbReference type="EC" id="2.7.11.22"/>
    </reaction>
</comment>
<evidence type="ECO:0000256" key="7">
    <source>
        <dbReference type="ARBA" id="ARBA00022840"/>
    </source>
</evidence>
<protein>
    <recommendedName>
        <fullName evidence="2">cyclin-dependent kinase</fullName>
        <ecNumber evidence="2">2.7.11.22</ecNumber>
    </recommendedName>
</protein>
<dbReference type="AlphaFoldDB" id="A0A7J7E463"/>
<feature type="domain" description="Protein kinase" evidence="12">
    <location>
        <begin position="170"/>
        <end position="395"/>
    </location>
</feature>
<name>A0A7J7E463_DICBM</name>
<reference evidence="13 14" key="1">
    <citation type="journal article" date="2020" name="Mol. Biol. Evol.">
        <title>Interspecific Gene Flow and the Evolution of Specialization in Black and White Rhinoceros.</title>
        <authorList>
            <person name="Moodley Y."/>
            <person name="Westbury M.V."/>
            <person name="Russo I.M."/>
            <person name="Gopalakrishnan S."/>
            <person name="Rakotoarivelo A."/>
            <person name="Olsen R.A."/>
            <person name="Prost S."/>
            <person name="Tunstall T."/>
            <person name="Ryder O.A."/>
            <person name="Dalen L."/>
            <person name="Bruford M.W."/>
        </authorList>
    </citation>
    <scope>NUCLEOTIDE SEQUENCE [LARGE SCALE GENOMIC DNA]</scope>
    <source>
        <strain evidence="13">SBR-YM</strain>
        <tissue evidence="13">Skin</tissue>
    </source>
</reference>
<dbReference type="InterPro" id="IPR001245">
    <property type="entry name" value="Ser-Thr/Tyr_kinase_cat_dom"/>
</dbReference>
<dbReference type="PROSITE" id="PS00108">
    <property type="entry name" value="PROTEIN_KINASE_ST"/>
    <property type="match status" value="1"/>
</dbReference>
<keyword evidence="3 11" id="KW-0723">Serine/threonine-protein kinase</keyword>
<evidence type="ECO:0000313" key="14">
    <source>
        <dbReference type="Proteomes" id="UP000551758"/>
    </source>
</evidence>
<evidence type="ECO:0000256" key="6">
    <source>
        <dbReference type="ARBA" id="ARBA00022777"/>
    </source>
</evidence>
<organism evidence="13 14">
    <name type="scientific">Diceros bicornis minor</name>
    <name type="common">South-central black rhinoceros</name>
    <dbReference type="NCBI Taxonomy" id="77932"/>
    <lineage>
        <taxon>Eukaryota</taxon>
        <taxon>Metazoa</taxon>
        <taxon>Chordata</taxon>
        <taxon>Craniata</taxon>
        <taxon>Vertebrata</taxon>
        <taxon>Euteleostomi</taxon>
        <taxon>Mammalia</taxon>
        <taxon>Eutheria</taxon>
        <taxon>Laurasiatheria</taxon>
        <taxon>Perissodactyla</taxon>
        <taxon>Rhinocerotidae</taxon>
        <taxon>Diceros</taxon>
    </lineage>
</organism>
<keyword evidence="7 10" id="KW-0067">ATP-binding</keyword>
<feature type="binding site" evidence="10">
    <location>
        <position position="199"/>
    </location>
    <ligand>
        <name>ATP</name>
        <dbReference type="ChEBI" id="CHEBI:30616"/>
    </ligand>
</feature>
<evidence type="ECO:0000256" key="8">
    <source>
        <dbReference type="ARBA" id="ARBA00047811"/>
    </source>
</evidence>
<dbReference type="GO" id="GO:0004693">
    <property type="term" value="F:cyclin-dependent protein serine/threonine kinase activity"/>
    <property type="evidence" value="ECO:0007669"/>
    <property type="project" value="UniProtKB-EC"/>
</dbReference>
<dbReference type="SUPFAM" id="SSF56112">
    <property type="entry name" value="Protein kinase-like (PK-like)"/>
    <property type="match status" value="1"/>
</dbReference>
<comment type="caution">
    <text evidence="13">The sequence shown here is derived from an EMBL/GenBank/DDBJ whole genome shotgun (WGS) entry which is preliminary data.</text>
</comment>
<dbReference type="GO" id="GO:0005829">
    <property type="term" value="C:cytosol"/>
    <property type="evidence" value="ECO:0007669"/>
    <property type="project" value="TreeGrafter"/>
</dbReference>
<dbReference type="Proteomes" id="UP000551758">
    <property type="component" value="Unassembled WGS sequence"/>
</dbReference>
<dbReference type="InterPro" id="IPR050108">
    <property type="entry name" value="CDK"/>
</dbReference>
<dbReference type="InterPro" id="IPR000719">
    <property type="entry name" value="Prot_kinase_dom"/>
</dbReference>
<evidence type="ECO:0000256" key="9">
    <source>
        <dbReference type="ARBA" id="ARBA00048367"/>
    </source>
</evidence>
<keyword evidence="14" id="KW-1185">Reference proteome</keyword>
<evidence type="ECO:0000256" key="10">
    <source>
        <dbReference type="PROSITE-ProRule" id="PRU10141"/>
    </source>
</evidence>
<evidence type="ECO:0000259" key="12">
    <source>
        <dbReference type="PROSITE" id="PS50011"/>
    </source>
</evidence>
<keyword evidence="5 10" id="KW-0547">Nucleotide-binding</keyword>
<evidence type="ECO:0000256" key="4">
    <source>
        <dbReference type="ARBA" id="ARBA00022679"/>
    </source>
</evidence>
<dbReference type="SMART" id="SM00220">
    <property type="entry name" value="S_TKc"/>
    <property type="match status" value="1"/>
</dbReference>
<comment type="similarity">
    <text evidence="1">Belongs to the protein kinase superfamily. CMGC Ser/Thr protein kinase family. CDC2/CDKX subfamily.</text>
</comment>
<dbReference type="Pfam" id="PF07714">
    <property type="entry name" value="PK_Tyr_Ser-Thr"/>
    <property type="match status" value="1"/>
</dbReference>
<dbReference type="PROSITE" id="PS00107">
    <property type="entry name" value="PROTEIN_KINASE_ATP"/>
    <property type="match status" value="1"/>
</dbReference>
<evidence type="ECO:0000313" key="13">
    <source>
        <dbReference type="EMBL" id="KAF5910568.1"/>
    </source>
</evidence>
<evidence type="ECO:0000256" key="1">
    <source>
        <dbReference type="ARBA" id="ARBA00006485"/>
    </source>
</evidence>
<evidence type="ECO:0000256" key="5">
    <source>
        <dbReference type="ARBA" id="ARBA00022741"/>
    </source>
</evidence>
<dbReference type="PANTHER" id="PTHR24056">
    <property type="entry name" value="CELL DIVISION PROTEIN KINASE"/>
    <property type="match status" value="1"/>
</dbReference>
<dbReference type="InterPro" id="IPR017441">
    <property type="entry name" value="Protein_kinase_ATP_BS"/>
</dbReference>
<keyword evidence="6" id="KW-0418">Kinase</keyword>
<dbReference type="EMBL" id="JACDTQ010004070">
    <property type="protein sequence ID" value="KAF5910568.1"/>
    <property type="molecule type" value="Genomic_DNA"/>
</dbReference>
<accession>A0A7J7E463</accession>
<dbReference type="InterPro" id="IPR008271">
    <property type="entry name" value="Ser/Thr_kinase_AS"/>
</dbReference>
<dbReference type="GO" id="GO:0030332">
    <property type="term" value="F:cyclin binding"/>
    <property type="evidence" value="ECO:0007669"/>
    <property type="project" value="TreeGrafter"/>
</dbReference>
<dbReference type="PANTHER" id="PTHR24056:SF159">
    <property type="entry name" value="CYCLIN-DEPENDENT KINASE 15"/>
    <property type="match status" value="1"/>
</dbReference>
<sequence>MGQELCAKTLQPGCSCRRCGEGGNAHSCQRSVPVTTEAAIELTDLKEASCSMTSFHPRGLQTVRAQKFKSKRPRSNSDSFQEKDLRQGFQWVSEQLMLIKKNLLHAYLGRWPLPPGQFLTRPSQVHSGNANFSGKKSTLKMCSFFLSHFSPLPVPLKQRKSVPFGAASSYLSLEKLGEGSYATVYKGISRINGQLVALKVISMNAEEGVPFTAIREASLLKGLKHANIVLLHDIIHTKETLTFVFEYMHTDLAQYMSQHPGGLHPHNVRVSTLRGTTLLWLTHHRRVSKQTLIAKQSPMTLNKKMNIGVHSFQLFMFQLLRGLAHIHHQHILHRDLKPQNLLISHLGELKLADFGLARAKSIPSQTYSSEVVTLWYRPPDALLGATEYSSELDIW</sequence>
<dbReference type="Gene3D" id="1.10.510.10">
    <property type="entry name" value="Transferase(Phosphotransferase) domain 1"/>
    <property type="match status" value="1"/>
</dbReference>
<keyword evidence="4" id="KW-0808">Transferase</keyword>
<dbReference type="GO" id="GO:0005524">
    <property type="term" value="F:ATP binding"/>
    <property type="evidence" value="ECO:0007669"/>
    <property type="project" value="UniProtKB-UniRule"/>
</dbReference>